<sequence>MIRALLSALLLTPLLAQAGGLSQLCTDVLSQDKQPAFQASGFDTNQSVLITRESPPRLQLNTNLTVLDPERIYFPFDQHVTISYVFESAGASHALGYLYLDDVKARGYADANGNLVDANGNGILDLHEDLYNLAPTSGSRARPYIGPAAASGTPNRRCNVPFTSGGFTYNQPELAMNGSCASTFSSQQSVKDARPGQTGNTIKVDLVGSTMGGAPTSPAFSDRGVFDYIPNLLEPADPRNNKLGLGRMVFLLSDDDTDTSAFNNIPPVADSSATADGVPDYDVSRYDANGLQRATNPDPGITAYDRTVDLGQIEGGKEVVFFLVVFYDATHAPSTSGGTVFPCLRRDSDDKCTLHLRTSVSVFFSKAAWNLDQNAVGGTTTAERNIGCSYNSSCNPSSPSTSNGACAVAGSSQLLCGWLEGPKSNVNSTLGRLNTPAYGNLNMPMEKESIPRPANNRMAHVIMGAPSTDPFRWILGFEDLNGGGDRDFNDVVFMINKENGGGVRSGTVSGDISPDIAEDFTITKVRFRRQDDLAPAPRTCSGGAPCWSEELPGACRPAGGPLPTIRYSVAVDCRVCAAGVCTRNPNPTWYPVEFPNTSPPTQEVELDMLALGFTGSQLCWKADITSPNERCRPVIDNVDVGYQAVRAGTYARASPSTLGNALVWGANETPGRGWGQGWTSPGYAGMPAASQRAYDGTTDLAVRGHLYFRSLYDPEAPTRTNVVERWNGGRVMAVAFAQGRDPASRRLFTLDASGMRTEVQTAAADNASTSPLFPDSLCDQVVNGRYVYDLNNDGTCGTPTHPFKRIDDDTNDRAFLREWLYGWEDLHTPGPANVRRAWPVGGINLSTVALAVPPFFDAWYQGARAAERDQYRKNFMEPLKERRTVAYVGTVSGYLHAFDAGAFRTGARDGCLDQEQQRGYFAPTACGARTVPRDYGTGEEQFAYLPRLLLERYVNRYARFLGSGNLPRPQVDASPTIANVDFGVPGKPAWTLSGTPSRTQGAKTVLVSATGKGSPAVFALDVTRPDLPAQFPLPLWEFSLADGAVQQSFTDARNADRSTPKRVKLPDDSGSRHAPSVVRLAWGASRGPVWSAVVGTDYVPSSGRAGTLYLLDMKTGRPLDLGTGGRMAGVITLDDGSGIAGESAMVDLDQDGTYEVLYVPTTAGRVYRINLDRVDTSAPLGAQVSRCRVADAPVDVSLSSSAARSQDQSYQQLYSNLAVKVVDSSTGPIVRFYFGTADNPDESSDGPADNTRYQYHLLGYEDPDPTGARGCVALSPLWVRPLDAGQAVWGGVSLSQDKVYATTAVGKAADICSLSSTESGRFYAVGQLNTGTLAPETSSAALQGHGVSAPVVHDEHLFVLTADGKMLMVGGDAWNNDTGSAGATRSRVLLWESVPEGRMPK</sequence>
<dbReference type="InterPro" id="IPR025193">
    <property type="entry name" value="DUF4114"/>
</dbReference>
<dbReference type="Pfam" id="PF05567">
    <property type="entry name" value="T4P_PilY1"/>
    <property type="match status" value="1"/>
</dbReference>
<evidence type="ECO:0000259" key="6">
    <source>
        <dbReference type="Pfam" id="PF13448"/>
    </source>
</evidence>
<dbReference type="InterPro" id="IPR008707">
    <property type="entry name" value="B-propeller_PilY1"/>
</dbReference>
<evidence type="ECO:0000256" key="4">
    <source>
        <dbReference type="SAM" id="SignalP"/>
    </source>
</evidence>
<evidence type="ECO:0000259" key="5">
    <source>
        <dbReference type="Pfam" id="PF05567"/>
    </source>
</evidence>
<evidence type="ECO:0000256" key="1">
    <source>
        <dbReference type="ARBA" id="ARBA00022723"/>
    </source>
</evidence>
<dbReference type="Proteomes" id="UP000664052">
    <property type="component" value="Unassembled WGS sequence"/>
</dbReference>
<keyword evidence="8" id="KW-1185">Reference proteome</keyword>
<comment type="caution">
    <text evidence="7">The sequence shown here is derived from an EMBL/GenBank/DDBJ whole genome shotgun (WGS) entry which is preliminary data.</text>
</comment>
<feature type="domain" description="PilY1 beta-propeller" evidence="5">
    <location>
        <begin position="1000"/>
        <end position="1264"/>
    </location>
</feature>
<dbReference type="Pfam" id="PF13448">
    <property type="entry name" value="DUF4114"/>
    <property type="match status" value="1"/>
</dbReference>
<organism evidence="7 8">
    <name type="scientific">Corallococcus macrosporus</name>
    <dbReference type="NCBI Taxonomy" id="35"/>
    <lineage>
        <taxon>Bacteria</taxon>
        <taxon>Pseudomonadati</taxon>
        <taxon>Myxococcota</taxon>
        <taxon>Myxococcia</taxon>
        <taxon>Myxococcales</taxon>
        <taxon>Cystobacterineae</taxon>
        <taxon>Myxococcaceae</taxon>
        <taxon>Corallococcus</taxon>
    </lineage>
</organism>
<dbReference type="RefSeq" id="WP_207050860.1">
    <property type="nucleotide sequence ID" value="NZ_JAFIMU010000006.1"/>
</dbReference>
<evidence type="ECO:0000313" key="8">
    <source>
        <dbReference type="Proteomes" id="UP000664052"/>
    </source>
</evidence>
<feature type="signal peptide" evidence="4">
    <location>
        <begin position="1"/>
        <end position="18"/>
    </location>
</feature>
<evidence type="ECO:0000256" key="2">
    <source>
        <dbReference type="ARBA" id="ARBA00022837"/>
    </source>
</evidence>
<dbReference type="EMBL" id="JAFIMU010000006">
    <property type="protein sequence ID" value="MBN8228016.1"/>
    <property type="molecule type" value="Genomic_DNA"/>
</dbReference>
<feature type="domain" description="DUF4114" evidence="6">
    <location>
        <begin position="469"/>
        <end position="496"/>
    </location>
</feature>
<name>A0ABS3DAI6_9BACT</name>
<keyword evidence="2" id="KW-0106">Calcium</keyword>
<evidence type="ECO:0000313" key="7">
    <source>
        <dbReference type="EMBL" id="MBN8228016.1"/>
    </source>
</evidence>
<evidence type="ECO:0000256" key="3">
    <source>
        <dbReference type="SAM" id="MobiDB-lite"/>
    </source>
</evidence>
<feature type="region of interest" description="Disordered" evidence="3">
    <location>
        <begin position="1050"/>
        <end position="1073"/>
    </location>
</feature>
<proteinExistence type="predicted"/>
<feature type="compositionally biased region" description="Basic and acidic residues" evidence="3">
    <location>
        <begin position="1053"/>
        <end position="1071"/>
    </location>
</feature>
<gene>
    <name evidence="7" type="ORF">JYK02_10905</name>
</gene>
<protein>
    <submittedName>
        <fullName evidence="7">DUF4114 domain-containing protein</fullName>
    </submittedName>
</protein>
<reference evidence="7 8" key="1">
    <citation type="submission" date="2021-02" db="EMBL/GenBank/DDBJ databases">
        <title>De Novo genome assembly of isolated myxobacteria.</title>
        <authorList>
            <person name="Stevens D.C."/>
        </authorList>
    </citation>
    <scope>NUCLEOTIDE SEQUENCE [LARGE SCALE GENOMIC DNA]</scope>
    <source>
        <strain evidence="7 8">ATCC 29039</strain>
    </source>
</reference>
<accession>A0ABS3DAI6</accession>
<keyword evidence="1" id="KW-0479">Metal-binding</keyword>
<feature type="chain" id="PRO_5047407909" evidence="4">
    <location>
        <begin position="19"/>
        <end position="1401"/>
    </location>
</feature>
<keyword evidence="4" id="KW-0732">Signal</keyword>